<dbReference type="PANTHER" id="PTHR11926:SF1560">
    <property type="entry name" value="UDP-GLYCOSYLTRANSFERASE 74E1-RELATED"/>
    <property type="match status" value="1"/>
</dbReference>
<proteinExistence type="inferred from homology"/>
<comment type="similarity">
    <text evidence="1">Belongs to the UDP-glycosyltransferase family.</text>
</comment>
<evidence type="ECO:0000256" key="2">
    <source>
        <dbReference type="SAM" id="MobiDB-lite"/>
    </source>
</evidence>
<sequence>MEKLGKQKFNRKNRQIYAESKKKKKKKVGGGGGDNSSSMEKENDDQKPRRGAHVLVISYPLQGRINPMLQFSKRLVSKGLKVTVVATTRMSTQSISSQIELEYLRIFDGYTKGEKGDDTNTKVDHFIASVSQSLLELINWSLRPKQGKSLIK</sequence>
<organism evidence="3">
    <name type="scientific">Opuntia streptacantha</name>
    <name type="common">Prickly pear cactus</name>
    <name type="synonym">Opuntia cardona</name>
    <dbReference type="NCBI Taxonomy" id="393608"/>
    <lineage>
        <taxon>Eukaryota</taxon>
        <taxon>Viridiplantae</taxon>
        <taxon>Streptophyta</taxon>
        <taxon>Embryophyta</taxon>
        <taxon>Tracheophyta</taxon>
        <taxon>Spermatophyta</taxon>
        <taxon>Magnoliopsida</taxon>
        <taxon>eudicotyledons</taxon>
        <taxon>Gunneridae</taxon>
        <taxon>Pentapetalae</taxon>
        <taxon>Caryophyllales</taxon>
        <taxon>Cactineae</taxon>
        <taxon>Cactaceae</taxon>
        <taxon>Opuntioideae</taxon>
        <taxon>Opuntia</taxon>
    </lineage>
</organism>
<dbReference type="GO" id="GO:0080044">
    <property type="term" value="F:quercetin 7-O-glucosyltransferase activity"/>
    <property type="evidence" value="ECO:0007669"/>
    <property type="project" value="TreeGrafter"/>
</dbReference>
<protein>
    <submittedName>
        <fullName evidence="3">Uncharacterized protein</fullName>
    </submittedName>
</protein>
<feature type="compositionally biased region" description="Basic and acidic residues" evidence="2">
    <location>
        <begin position="39"/>
        <end position="48"/>
    </location>
</feature>
<evidence type="ECO:0000256" key="1">
    <source>
        <dbReference type="ARBA" id="ARBA00009995"/>
    </source>
</evidence>
<evidence type="ECO:0000313" key="3">
    <source>
        <dbReference type="EMBL" id="MBA4641475.1"/>
    </source>
</evidence>
<dbReference type="AlphaFoldDB" id="A0A7C8ZGL8"/>
<feature type="region of interest" description="Disordered" evidence="2">
    <location>
        <begin position="1"/>
        <end position="51"/>
    </location>
</feature>
<dbReference type="Gene3D" id="3.40.50.2000">
    <property type="entry name" value="Glycogen Phosphorylase B"/>
    <property type="match status" value="1"/>
</dbReference>
<name>A0A7C8ZGL8_OPUST</name>
<accession>A0A7C8ZGL8</accession>
<dbReference type="SUPFAM" id="SSF53756">
    <property type="entry name" value="UDP-Glycosyltransferase/glycogen phosphorylase"/>
    <property type="match status" value="1"/>
</dbReference>
<dbReference type="GO" id="GO:0080043">
    <property type="term" value="F:quercetin 3-O-glucosyltransferase activity"/>
    <property type="evidence" value="ECO:0007669"/>
    <property type="project" value="TreeGrafter"/>
</dbReference>
<dbReference type="EMBL" id="GISG01124493">
    <property type="protein sequence ID" value="MBA4641475.1"/>
    <property type="molecule type" value="Transcribed_RNA"/>
</dbReference>
<reference evidence="3" key="2">
    <citation type="submission" date="2020-07" db="EMBL/GenBank/DDBJ databases">
        <authorList>
            <person name="Vera ALvarez R."/>
            <person name="Arias-Moreno D.M."/>
            <person name="Jimenez-Jacinto V."/>
            <person name="Jimenez-Bremont J.F."/>
            <person name="Swaminathan K."/>
            <person name="Moose S.P."/>
            <person name="Guerrero-Gonzalez M.L."/>
            <person name="Marino-Ramirez L."/>
            <person name="Landsman D."/>
            <person name="Rodriguez-Kessler M."/>
            <person name="Delgado-Sanchez P."/>
        </authorList>
    </citation>
    <scope>NUCLEOTIDE SEQUENCE</scope>
    <source>
        <tissue evidence="3">Cladode</tissue>
    </source>
</reference>
<dbReference type="PANTHER" id="PTHR11926">
    <property type="entry name" value="GLUCOSYL/GLUCURONOSYL TRANSFERASES"/>
    <property type="match status" value="1"/>
</dbReference>
<reference evidence="3" key="1">
    <citation type="journal article" date="2013" name="J. Plant Res.">
        <title>Effect of fungi and light on seed germination of three Opuntia species from semiarid lands of central Mexico.</title>
        <authorList>
            <person name="Delgado-Sanchez P."/>
            <person name="Jimenez-Bremont J.F."/>
            <person name="Guerrero-Gonzalez Mde L."/>
            <person name="Flores J."/>
        </authorList>
    </citation>
    <scope>NUCLEOTIDE SEQUENCE</scope>
    <source>
        <tissue evidence="3">Cladode</tissue>
    </source>
</reference>
<feature type="compositionally biased region" description="Basic residues" evidence="2">
    <location>
        <begin position="1"/>
        <end position="14"/>
    </location>
</feature>